<proteinExistence type="predicted"/>
<keyword evidence="1" id="KW-1133">Transmembrane helix</keyword>
<evidence type="ECO:0000313" key="2">
    <source>
        <dbReference type="EMBL" id="QEN09441.1"/>
    </source>
</evidence>
<feature type="transmembrane region" description="Helical" evidence="1">
    <location>
        <begin position="6"/>
        <end position="25"/>
    </location>
</feature>
<keyword evidence="1" id="KW-0472">Membrane</keyword>
<feature type="transmembrane region" description="Helical" evidence="1">
    <location>
        <begin position="181"/>
        <end position="200"/>
    </location>
</feature>
<name>A0A5C1QP41_9SPIO</name>
<dbReference type="KEGG" id="ock:EXM22_16175"/>
<feature type="transmembrane region" description="Helical" evidence="1">
    <location>
        <begin position="329"/>
        <end position="350"/>
    </location>
</feature>
<keyword evidence="1" id="KW-0812">Transmembrane</keyword>
<organism evidence="2 3">
    <name type="scientific">Oceanispirochaeta crateris</name>
    <dbReference type="NCBI Taxonomy" id="2518645"/>
    <lineage>
        <taxon>Bacteria</taxon>
        <taxon>Pseudomonadati</taxon>
        <taxon>Spirochaetota</taxon>
        <taxon>Spirochaetia</taxon>
        <taxon>Spirochaetales</taxon>
        <taxon>Spirochaetaceae</taxon>
        <taxon>Oceanispirochaeta</taxon>
    </lineage>
</organism>
<gene>
    <name evidence="2" type="ORF">EXM22_16175</name>
</gene>
<dbReference type="AlphaFoldDB" id="A0A5C1QP41"/>
<feature type="transmembrane region" description="Helical" evidence="1">
    <location>
        <begin position="631"/>
        <end position="651"/>
    </location>
</feature>
<evidence type="ECO:0000256" key="1">
    <source>
        <dbReference type="SAM" id="Phobius"/>
    </source>
</evidence>
<feature type="transmembrane region" description="Helical" evidence="1">
    <location>
        <begin position="212"/>
        <end position="231"/>
    </location>
</feature>
<protein>
    <submittedName>
        <fullName evidence="2">Uncharacterized protein</fullName>
    </submittedName>
</protein>
<accession>A0A5C1QP41</accession>
<dbReference type="RefSeq" id="WP_149487516.1">
    <property type="nucleotide sequence ID" value="NZ_CP036150.1"/>
</dbReference>
<reference evidence="2 3" key="1">
    <citation type="submission" date="2019-02" db="EMBL/GenBank/DDBJ databases">
        <title>Complete Genome Sequence and Methylome Analysis of free living Spirochaetas.</title>
        <authorList>
            <person name="Fomenkov A."/>
            <person name="Dubinina G."/>
            <person name="Leshcheva N."/>
            <person name="Mikheeva N."/>
            <person name="Grabovich M."/>
            <person name="Vincze T."/>
            <person name="Roberts R.J."/>
        </authorList>
    </citation>
    <scope>NUCLEOTIDE SEQUENCE [LARGE SCALE GENOMIC DNA]</scope>
    <source>
        <strain evidence="2 3">K2</strain>
    </source>
</reference>
<dbReference type="EMBL" id="CP036150">
    <property type="protein sequence ID" value="QEN09441.1"/>
    <property type="molecule type" value="Genomic_DNA"/>
</dbReference>
<dbReference type="Proteomes" id="UP000324209">
    <property type="component" value="Chromosome"/>
</dbReference>
<sequence>MFVISLIFYAFIVIYVVSISFRYYYSRHALKKREQKIRKGKTPIRTANASEIVGLRWMFGVQVPSNTEVYKTEGAIESLTLKGRYSVYREFWVNGIQIQSRRSPRKSQDDKLIENILDEKESLICEYILDSRGKAFPVCIGSYSITTNFEEERSFSGQLIQPRWHLRDATPRERQALIKTVRWPSILLLLPTAPLFLGSFYMKDMQNQEDALFLLTAGSVLMILSFLIQAWRAPSRKGEDEICSVSGRWEKIKSRNPRTHRYGLKGTDIRLTLSRAAKKNLSEERLRGEVDIFFKKKALTGRVSCKLVRADSYDLDQRLRSRIIKAPRCWVPFFLTLFFTGLTVFSITMYDKPWSLLAAIPGNLKNGPRVLHTPEETQNLKEGETIRFEKFLIQPVDYIISGGFLPVSAPMDLFEHTNPAEQELTESLKQHWTEFSRSMNSMFRHADGSKLDLDAEQFYYMDSKTVICKDPGRLMQYLSQDHRYNARMPLDDVIVNPAYSRDRINWLVQNLASNVKMGIYDEAGIGWKRLQLSNSHEQLRTTPYPLFIYADFPLPEALSRENKVEREKNLYLLPIDELIKKAYQSTTLTFMEGEYYLYSPQDFSAPWYDLKGFKTLGMIEISAFTRFLKSLLISVAYMVAGLIFFMSSTVARFRE</sequence>
<evidence type="ECO:0000313" key="3">
    <source>
        <dbReference type="Proteomes" id="UP000324209"/>
    </source>
</evidence>
<keyword evidence="3" id="KW-1185">Reference proteome</keyword>